<dbReference type="EMBL" id="JADBGF010000001">
    <property type="protein sequence ID" value="MBE1594553.1"/>
    <property type="molecule type" value="Genomic_DNA"/>
</dbReference>
<dbReference type="Proteomes" id="UP000629287">
    <property type="component" value="Unassembled WGS sequence"/>
</dbReference>
<sequence length="40" mass="3981">MIEWSGCVARAWYTSATAAAACSPSMGASGAKKAWGSVAS</sequence>
<dbReference type="AlphaFoldDB" id="A0A8I0NVX4"/>
<proteinExistence type="predicted"/>
<protein>
    <submittedName>
        <fullName evidence="1">Uncharacterized protein</fullName>
    </submittedName>
</protein>
<gene>
    <name evidence="1" type="ORF">H4687_000682</name>
</gene>
<accession>A0A8I0NVX4</accession>
<name>A0A8I0NVX4_9ACTN</name>
<keyword evidence="2" id="KW-1185">Reference proteome</keyword>
<evidence type="ECO:0000313" key="2">
    <source>
        <dbReference type="Proteomes" id="UP000629287"/>
    </source>
</evidence>
<dbReference type="GeneID" id="86833854"/>
<organism evidence="1 2">
    <name type="scientific">Streptomyces stelliscabiei</name>
    <dbReference type="NCBI Taxonomy" id="146820"/>
    <lineage>
        <taxon>Bacteria</taxon>
        <taxon>Bacillati</taxon>
        <taxon>Actinomycetota</taxon>
        <taxon>Actinomycetes</taxon>
        <taxon>Kitasatosporales</taxon>
        <taxon>Streptomycetaceae</taxon>
        <taxon>Streptomyces</taxon>
    </lineage>
</organism>
<dbReference type="RefSeq" id="WP_264086568.1">
    <property type="nucleotide sequence ID" value="NZ_JADBGF010000001.1"/>
</dbReference>
<reference evidence="1 2" key="1">
    <citation type="submission" date="2020-10" db="EMBL/GenBank/DDBJ databases">
        <title>Sequencing the genomes of 1000 actinobacteria strains.</title>
        <authorList>
            <person name="Klenk H.-P."/>
        </authorList>
    </citation>
    <scope>NUCLEOTIDE SEQUENCE [LARGE SCALE GENOMIC DNA]</scope>
    <source>
        <strain evidence="1 2">DSM 41803</strain>
    </source>
</reference>
<comment type="caution">
    <text evidence="1">The sequence shown here is derived from an EMBL/GenBank/DDBJ whole genome shotgun (WGS) entry which is preliminary data.</text>
</comment>
<evidence type="ECO:0000313" key="1">
    <source>
        <dbReference type="EMBL" id="MBE1594553.1"/>
    </source>
</evidence>